<feature type="compositionally biased region" description="Basic and acidic residues" evidence="2">
    <location>
        <begin position="329"/>
        <end position="348"/>
    </location>
</feature>
<comment type="caution">
    <text evidence="3">The sequence shown here is derived from an EMBL/GenBank/DDBJ whole genome shotgun (WGS) entry which is preliminary data.</text>
</comment>
<dbReference type="RefSeq" id="XP_051358684.1">
    <property type="nucleotide sequence ID" value="XM_051510411.1"/>
</dbReference>
<keyword evidence="4" id="KW-1185">Reference proteome</keyword>
<reference evidence="3" key="2">
    <citation type="submission" date="2022-07" db="EMBL/GenBank/DDBJ databases">
        <authorList>
            <person name="Goncalves M.F.M."/>
            <person name="Hilario S."/>
            <person name="Van De Peer Y."/>
            <person name="Esteves A.C."/>
            <person name="Alves A."/>
        </authorList>
    </citation>
    <scope>NUCLEOTIDE SEQUENCE</scope>
    <source>
        <strain evidence="3">MUM 19.33</strain>
    </source>
</reference>
<evidence type="ECO:0000313" key="4">
    <source>
        <dbReference type="Proteomes" id="UP001055219"/>
    </source>
</evidence>
<gene>
    <name evidence="3" type="ORF">J7T54_002690</name>
</gene>
<feature type="coiled-coil region" evidence="1">
    <location>
        <begin position="32"/>
        <end position="144"/>
    </location>
</feature>
<accession>A0A9P9XUI8</accession>
<dbReference type="PANTHER" id="PTHR21974:SF2">
    <property type="entry name" value="RE15880P"/>
    <property type="match status" value="1"/>
</dbReference>
<proteinExistence type="predicted"/>
<name>A0A9P9XUI8_9HYPO</name>
<dbReference type="EMBL" id="JAGIXG020000098">
    <property type="protein sequence ID" value="KAI6777828.1"/>
    <property type="molecule type" value="Genomic_DNA"/>
</dbReference>
<feature type="region of interest" description="Disordered" evidence="2">
    <location>
        <begin position="329"/>
        <end position="397"/>
    </location>
</feature>
<dbReference type="AlphaFoldDB" id="A0A9P9XUI8"/>
<sequence>MSDFEAQIREAASRNTQLLRVLQETDHAKPSLQEQIRYVQDLEKDVANIDKKLKQLEQKRAKELKDHEKYRDSNIRRFVYKATGKKDKFEAAAEKEEREYFEVLQEEHQANQLKANLAEQLDAANKVKRELEAVARRHDAAQLELDRLYHAIFSGPTPQFPEEDVKERQSDQKLQAYHEARTKFEAETHVVRLLNEAVPLIMGALRHIEMALQHSRVDMFGGGAMHDMMERHQLAQAEGMIQRARMQIQHARQASPLVGPMPPININHGSIMTDVFFDNIFTDMAFHDEIKRGRSEVQRFAVALQEQLQAAEGRRRGIEEQLKSREMELEQARKELQEERGRAFERYAGEQGANTHGGDLPPAYDEVSSSVGPPPGPPPAQTGTDGKPSTNPFTREG</sequence>
<protein>
    <submittedName>
        <fullName evidence="3">Uncharacterized protein</fullName>
    </submittedName>
</protein>
<dbReference type="Proteomes" id="UP001055219">
    <property type="component" value="Unassembled WGS sequence"/>
</dbReference>
<evidence type="ECO:0000256" key="1">
    <source>
        <dbReference type="SAM" id="Coils"/>
    </source>
</evidence>
<organism evidence="3 4">
    <name type="scientific">Emericellopsis cladophorae</name>
    <dbReference type="NCBI Taxonomy" id="2686198"/>
    <lineage>
        <taxon>Eukaryota</taxon>
        <taxon>Fungi</taxon>
        <taxon>Dikarya</taxon>
        <taxon>Ascomycota</taxon>
        <taxon>Pezizomycotina</taxon>
        <taxon>Sordariomycetes</taxon>
        <taxon>Hypocreomycetidae</taxon>
        <taxon>Hypocreales</taxon>
        <taxon>Bionectriaceae</taxon>
        <taxon>Emericellopsis</taxon>
    </lineage>
</organism>
<evidence type="ECO:0000313" key="3">
    <source>
        <dbReference type="EMBL" id="KAI6777828.1"/>
    </source>
</evidence>
<dbReference type="PANTHER" id="PTHR21974">
    <property type="entry name" value="RE15880P"/>
    <property type="match status" value="1"/>
</dbReference>
<feature type="compositionally biased region" description="Polar residues" evidence="2">
    <location>
        <begin position="381"/>
        <end position="397"/>
    </location>
</feature>
<reference evidence="3" key="1">
    <citation type="journal article" date="2021" name="J Fungi (Basel)">
        <title>Genomic and Metabolomic Analyses of the Marine Fungus Emericellopsis cladophorae: Insights into Saltwater Adaptability Mechanisms and Its Biosynthetic Potential.</title>
        <authorList>
            <person name="Goncalves M.F.M."/>
            <person name="Hilario S."/>
            <person name="Van de Peer Y."/>
            <person name="Esteves A.C."/>
            <person name="Alves A."/>
        </authorList>
    </citation>
    <scope>NUCLEOTIDE SEQUENCE</scope>
    <source>
        <strain evidence="3">MUM 19.33</strain>
    </source>
</reference>
<dbReference type="OrthoDB" id="2562743at2759"/>
<dbReference type="GeneID" id="75829199"/>
<evidence type="ECO:0000256" key="2">
    <source>
        <dbReference type="SAM" id="MobiDB-lite"/>
    </source>
</evidence>
<keyword evidence="1" id="KW-0175">Coiled coil</keyword>